<feature type="compositionally biased region" description="Low complexity" evidence="1">
    <location>
        <begin position="1"/>
        <end position="15"/>
    </location>
</feature>
<evidence type="ECO:0000256" key="1">
    <source>
        <dbReference type="SAM" id="MobiDB-lite"/>
    </source>
</evidence>
<proteinExistence type="predicted"/>
<evidence type="ECO:0000259" key="3">
    <source>
        <dbReference type="Pfam" id="PF05678"/>
    </source>
</evidence>
<name>A0A7J8XEA5_GOSAI</name>
<evidence type="ECO:0000256" key="2">
    <source>
        <dbReference type="SAM" id="Phobius"/>
    </source>
</evidence>
<organism evidence="4 5">
    <name type="scientific">Gossypium aridum</name>
    <name type="common">American cotton</name>
    <name type="synonym">Erioxylum aridum</name>
    <dbReference type="NCBI Taxonomy" id="34290"/>
    <lineage>
        <taxon>Eukaryota</taxon>
        <taxon>Viridiplantae</taxon>
        <taxon>Streptophyta</taxon>
        <taxon>Embryophyta</taxon>
        <taxon>Tracheophyta</taxon>
        <taxon>Spermatophyta</taxon>
        <taxon>Magnoliopsida</taxon>
        <taxon>eudicotyledons</taxon>
        <taxon>Gunneridae</taxon>
        <taxon>Pentapetalae</taxon>
        <taxon>rosids</taxon>
        <taxon>malvids</taxon>
        <taxon>Malvales</taxon>
        <taxon>Malvaceae</taxon>
        <taxon>Malvoideae</taxon>
        <taxon>Gossypium</taxon>
    </lineage>
</organism>
<dbReference type="InterPro" id="IPR039610">
    <property type="entry name" value="VQ29"/>
</dbReference>
<dbReference type="InterPro" id="IPR008889">
    <property type="entry name" value="VQ"/>
</dbReference>
<dbReference type="Pfam" id="PF05678">
    <property type="entry name" value="VQ"/>
    <property type="match status" value="1"/>
</dbReference>
<dbReference type="PANTHER" id="PTHR34794:SF1">
    <property type="entry name" value="OS10G0101800 PROTEIN"/>
    <property type="match status" value="1"/>
</dbReference>
<feature type="transmembrane region" description="Helical" evidence="2">
    <location>
        <begin position="245"/>
        <end position="268"/>
    </location>
</feature>
<evidence type="ECO:0000313" key="5">
    <source>
        <dbReference type="Proteomes" id="UP000593577"/>
    </source>
</evidence>
<feature type="domain" description="VQ" evidence="3">
    <location>
        <begin position="51"/>
        <end position="73"/>
    </location>
</feature>
<dbReference type="AlphaFoldDB" id="A0A7J8XEA5"/>
<feature type="region of interest" description="Disordered" evidence="1">
    <location>
        <begin position="1"/>
        <end position="21"/>
    </location>
</feature>
<dbReference type="EMBL" id="JABFAA010000007">
    <property type="protein sequence ID" value="MBA0685621.1"/>
    <property type="molecule type" value="Genomic_DNA"/>
</dbReference>
<sequence>MEAKYSSSSSSSSSSLARGLKVPQSFHESIHSVRKPLTKPWKKPTSPLLPTPPKVYKVDPINFRDLVQKLTGAVPPCSISQPQQHHRLQRVAPPPPLQVAPPPFMCGAAEVDSAQFHLVSGLDHAKPQKENFSDDAMITSNSLGFSLSPSSYNYNWCSFPILRWVKYSVEGWALSKSGPAEYGGVLRNYNGHVIAFFSESRWIKECRLIIESDSIVAVNRDVVLFLALPVLLSVRFGCETAGRMFLSGLIVFGFVMVWDVILISWMLLSDGLVCICLPFL</sequence>
<dbReference type="PANTHER" id="PTHR34794">
    <property type="entry name" value="EXPRESSED PROTEIN"/>
    <property type="match status" value="1"/>
</dbReference>
<keyword evidence="2" id="KW-1133">Transmembrane helix</keyword>
<gene>
    <name evidence="4" type="ORF">Goari_013274</name>
</gene>
<evidence type="ECO:0000313" key="4">
    <source>
        <dbReference type="EMBL" id="MBA0685621.1"/>
    </source>
</evidence>
<keyword evidence="2" id="KW-0472">Membrane</keyword>
<reference evidence="4 5" key="1">
    <citation type="journal article" date="2019" name="Genome Biol. Evol.">
        <title>Insights into the evolution of the New World diploid cottons (Gossypium, subgenus Houzingenia) based on genome sequencing.</title>
        <authorList>
            <person name="Grover C.E."/>
            <person name="Arick M.A. 2nd"/>
            <person name="Thrash A."/>
            <person name="Conover J.L."/>
            <person name="Sanders W.S."/>
            <person name="Peterson D.G."/>
            <person name="Frelichowski J.E."/>
            <person name="Scheffler J.A."/>
            <person name="Scheffler B.E."/>
            <person name="Wendel J.F."/>
        </authorList>
    </citation>
    <scope>NUCLEOTIDE SEQUENCE [LARGE SCALE GENOMIC DNA]</scope>
    <source>
        <strain evidence="4">185</strain>
        <tissue evidence="4">Leaf</tissue>
    </source>
</reference>
<keyword evidence="2" id="KW-0812">Transmembrane</keyword>
<comment type="caution">
    <text evidence="4">The sequence shown here is derived from an EMBL/GenBank/DDBJ whole genome shotgun (WGS) entry which is preliminary data.</text>
</comment>
<keyword evidence="5" id="KW-1185">Reference proteome</keyword>
<dbReference type="Proteomes" id="UP000593577">
    <property type="component" value="Unassembled WGS sequence"/>
</dbReference>
<accession>A0A7J8XEA5</accession>
<protein>
    <recommendedName>
        <fullName evidence="3">VQ domain-containing protein</fullName>
    </recommendedName>
</protein>